<dbReference type="SUPFAM" id="SSF57701">
    <property type="entry name" value="Zn2/Cys6 DNA-binding domain"/>
    <property type="match status" value="1"/>
</dbReference>
<evidence type="ECO:0000256" key="1">
    <source>
        <dbReference type="ARBA" id="ARBA00022723"/>
    </source>
</evidence>
<gene>
    <name evidence="7" type="ORF">EDB81DRAFT_698360</name>
</gene>
<dbReference type="CDD" id="cd00067">
    <property type="entry name" value="GAL4"/>
    <property type="match status" value="1"/>
</dbReference>
<feature type="domain" description="Zn(2)-C6 fungal-type" evidence="6">
    <location>
        <begin position="13"/>
        <end position="43"/>
    </location>
</feature>
<dbReference type="EMBL" id="JAGMUV010000020">
    <property type="protein sequence ID" value="KAH7125914.1"/>
    <property type="molecule type" value="Genomic_DNA"/>
</dbReference>
<evidence type="ECO:0000256" key="5">
    <source>
        <dbReference type="ARBA" id="ARBA00023242"/>
    </source>
</evidence>
<name>A0A9P9INU9_9HYPO</name>
<keyword evidence="3" id="KW-0805">Transcription regulation</keyword>
<keyword evidence="1" id="KW-0479">Metal-binding</keyword>
<dbReference type="AlphaFoldDB" id="A0A9P9INU9"/>
<reference evidence="7" key="1">
    <citation type="journal article" date="2021" name="Nat. Commun.">
        <title>Genetic determinants of endophytism in the Arabidopsis root mycobiome.</title>
        <authorList>
            <person name="Mesny F."/>
            <person name="Miyauchi S."/>
            <person name="Thiergart T."/>
            <person name="Pickel B."/>
            <person name="Atanasova L."/>
            <person name="Karlsson M."/>
            <person name="Huettel B."/>
            <person name="Barry K.W."/>
            <person name="Haridas S."/>
            <person name="Chen C."/>
            <person name="Bauer D."/>
            <person name="Andreopoulos W."/>
            <person name="Pangilinan J."/>
            <person name="LaButti K."/>
            <person name="Riley R."/>
            <person name="Lipzen A."/>
            <person name="Clum A."/>
            <person name="Drula E."/>
            <person name="Henrissat B."/>
            <person name="Kohler A."/>
            <person name="Grigoriev I.V."/>
            <person name="Martin F.M."/>
            <person name="Hacquard S."/>
        </authorList>
    </citation>
    <scope>NUCLEOTIDE SEQUENCE</scope>
    <source>
        <strain evidence="7">MPI-CAGE-AT-0147</strain>
    </source>
</reference>
<comment type="caution">
    <text evidence="7">The sequence shown here is derived from an EMBL/GenBank/DDBJ whole genome shotgun (WGS) entry which is preliminary data.</text>
</comment>
<protein>
    <recommendedName>
        <fullName evidence="6">Zn(2)-C6 fungal-type domain-containing protein</fullName>
    </recommendedName>
</protein>
<dbReference type="GO" id="GO:0008270">
    <property type="term" value="F:zinc ion binding"/>
    <property type="evidence" value="ECO:0007669"/>
    <property type="project" value="InterPro"/>
</dbReference>
<sequence length="385" mass="43003">MKLNRYSTTRQKSCVPCSLAKAKCDRGVGCCTRCSQRGMSCTYPQAAPSEPSRAAANDHSNVALSSVSPASAISSPQIECQDVLHFSNLELFCPINADAISNRWLNSYLTIPGQTLKNYPPTITALIRRILKSYVDATVRGRGVPPFLHSSQTMAAYAQAPLSTCLTLIRIFEKPLPGGETAAMEVLQRALDALYEGHETYDDMMQLAAFQACLIYSMVLFVKVGQASVPFFRQAIIELQKVACSSSRQGLMCLAEQQRTRPTWESWIVVESKRRALFTMYMLDSLLLAQDDLPTMLGIELHGLPAPASKMLWRAQTRGEWEAEYNIHLVDWPDGDFRIDELWPAPEDLDEAGIHARRVRSERWLESVDEYGTFMYAVTSCTHGT</sequence>
<accession>A0A9P9INU9</accession>
<dbReference type="GO" id="GO:0000981">
    <property type="term" value="F:DNA-binding transcription factor activity, RNA polymerase II-specific"/>
    <property type="evidence" value="ECO:0007669"/>
    <property type="project" value="InterPro"/>
</dbReference>
<dbReference type="PROSITE" id="PS00463">
    <property type="entry name" value="ZN2_CY6_FUNGAL_1"/>
    <property type="match status" value="1"/>
</dbReference>
<keyword evidence="2" id="KW-0862">Zinc</keyword>
<dbReference type="Pfam" id="PF00172">
    <property type="entry name" value="Zn_clus"/>
    <property type="match status" value="1"/>
</dbReference>
<evidence type="ECO:0000256" key="2">
    <source>
        <dbReference type="ARBA" id="ARBA00022833"/>
    </source>
</evidence>
<evidence type="ECO:0000256" key="3">
    <source>
        <dbReference type="ARBA" id="ARBA00023015"/>
    </source>
</evidence>
<evidence type="ECO:0000313" key="8">
    <source>
        <dbReference type="Proteomes" id="UP000738349"/>
    </source>
</evidence>
<keyword evidence="8" id="KW-1185">Reference proteome</keyword>
<keyword evidence="5" id="KW-0539">Nucleus</keyword>
<dbReference type="OrthoDB" id="2441642at2759"/>
<keyword evidence="4" id="KW-0804">Transcription</keyword>
<evidence type="ECO:0000259" key="6">
    <source>
        <dbReference type="PROSITE" id="PS50048"/>
    </source>
</evidence>
<dbReference type="InterPro" id="IPR036864">
    <property type="entry name" value="Zn2-C6_fun-type_DNA-bd_sf"/>
</dbReference>
<organism evidence="7 8">
    <name type="scientific">Dactylonectria macrodidyma</name>
    <dbReference type="NCBI Taxonomy" id="307937"/>
    <lineage>
        <taxon>Eukaryota</taxon>
        <taxon>Fungi</taxon>
        <taxon>Dikarya</taxon>
        <taxon>Ascomycota</taxon>
        <taxon>Pezizomycotina</taxon>
        <taxon>Sordariomycetes</taxon>
        <taxon>Hypocreomycetidae</taxon>
        <taxon>Hypocreales</taxon>
        <taxon>Nectriaceae</taxon>
        <taxon>Dactylonectria</taxon>
    </lineage>
</organism>
<evidence type="ECO:0000256" key="4">
    <source>
        <dbReference type="ARBA" id="ARBA00023163"/>
    </source>
</evidence>
<dbReference type="PANTHER" id="PTHR47660:SF3">
    <property type="entry name" value="FINGER DOMAIN PROTEIN, PUTATIVE (AFU_ORTHOLOGUE AFUA_4G03310)-RELATED"/>
    <property type="match status" value="1"/>
</dbReference>
<dbReference type="PROSITE" id="PS50048">
    <property type="entry name" value="ZN2_CY6_FUNGAL_2"/>
    <property type="match status" value="1"/>
</dbReference>
<dbReference type="InterPro" id="IPR001138">
    <property type="entry name" value="Zn2Cys6_DnaBD"/>
</dbReference>
<proteinExistence type="predicted"/>
<evidence type="ECO:0000313" key="7">
    <source>
        <dbReference type="EMBL" id="KAH7125914.1"/>
    </source>
</evidence>
<dbReference type="Gene3D" id="4.10.240.10">
    <property type="entry name" value="Zn(2)-C6 fungal-type DNA-binding domain"/>
    <property type="match status" value="1"/>
</dbReference>
<dbReference type="Proteomes" id="UP000738349">
    <property type="component" value="Unassembled WGS sequence"/>
</dbReference>
<dbReference type="PANTHER" id="PTHR47660">
    <property type="entry name" value="TRANSCRIPTION FACTOR WITH C2H2 AND ZN(2)-CYS(6) DNA BINDING DOMAIN (EUROFUNG)-RELATED-RELATED"/>
    <property type="match status" value="1"/>
</dbReference>